<evidence type="ECO:0000256" key="1">
    <source>
        <dbReference type="SAM" id="MobiDB-lite"/>
    </source>
</evidence>
<dbReference type="PATRIC" id="fig|797303.5.peg.2921"/>
<feature type="compositionally biased region" description="Polar residues" evidence="1">
    <location>
        <begin position="54"/>
        <end position="64"/>
    </location>
</feature>
<feature type="region of interest" description="Disordered" evidence="1">
    <location>
        <begin position="45"/>
        <end position="64"/>
    </location>
</feature>
<accession>L9YH83</accession>
<name>L9YH83_NATP1</name>
<dbReference type="Proteomes" id="UP000011593">
    <property type="component" value="Unassembled WGS sequence"/>
</dbReference>
<sequence length="64" mass="7327">MSDNVFRTPNLDWFVDRFFECEPQVGIIGDIYESADVNDHVAAARENKGRYQKPDSSSSRNLMS</sequence>
<evidence type="ECO:0000313" key="3">
    <source>
        <dbReference type="Proteomes" id="UP000011593"/>
    </source>
</evidence>
<dbReference type="EMBL" id="AOIE01000086">
    <property type="protein sequence ID" value="ELY72892.1"/>
    <property type="molecule type" value="Genomic_DNA"/>
</dbReference>
<proteinExistence type="predicted"/>
<reference evidence="2 3" key="1">
    <citation type="journal article" date="2014" name="PLoS Genet.">
        <title>Phylogenetically driven sequencing of extremely halophilic archaea reveals strategies for static and dynamic osmo-response.</title>
        <authorList>
            <person name="Becker E.A."/>
            <person name="Seitzer P.M."/>
            <person name="Tritt A."/>
            <person name="Larsen D."/>
            <person name="Krusor M."/>
            <person name="Yao A.I."/>
            <person name="Wu D."/>
            <person name="Madern D."/>
            <person name="Eisen J.A."/>
            <person name="Darling A.E."/>
            <person name="Facciotti M.T."/>
        </authorList>
    </citation>
    <scope>NUCLEOTIDE SEQUENCE [LARGE SCALE GENOMIC DNA]</scope>
    <source>
        <strain evidence="2 3">DSM 15624</strain>
    </source>
</reference>
<evidence type="ECO:0000313" key="2">
    <source>
        <dbReference type="EMBL" id="ELY72892.1"/>
    </source>
</evidence>
<dbReference type="Pfam" id="PF20314">
    <property type="entry name" value="DUF6610"/>
    <property type="match status" value="1"/>
</dbReference>
<protein>
    <submittedName>
        <fullName evidence="2">Uncharacterized protein</fullName>
    </submittedName>
</protein>
<gene>
    <name evidence="2" type="ORF">C488_14457</name>
</gene>
<keyword evidence="3" id="KW-1185">Reference proteome</keyword>
<dbReference type="AlphaFoldDB" id="L9YH83"/>
<dbReference type="InterPro" id="IPR046718">
    <property type="entry name" value="DUF6610"/>
</dbReference>
<comment type="caution">
    <text evidence="2">The sequence shown here is derived from an EMBL/GenBank/DDBJ whole genome shotgun (WGS) entry which is preliminary data.</text>
</comment>
<organism evidence="2 3">
    <name type="scientific">Natrinema pellirubrum (strain DSM 15624 / CIP 106293 / JCM 10476 / NCIMB 786 / 157)</name>
    <dbReference type="NCBI Taxonomy" id="797303"/>
    <lineage>
        <taxon>Archaea</taxon>
        <taxon>Methanobacteriati</taxon>
        <taxon>Methanobacteriota</taxon>
        <taxon>Stenosarchaea group</taxon>
        <taxon>Halobacteria</taxon>
        <taxon>Halobacteriales</taxon>
        <taxon>Natrialbaceae</taxon>
        <taxon>Natrinema</taxon>
    </lineage>
</organism>